<dbReference type="RefSeq" id="WP_181750040.1">
    <property type="nucleotide sequence ID" value="NZ_JACEIQ010000001.1"/>
</dbReference>
<evidence type="ECO:0000256" key="2">
    <source>
        <dbReference type="ARBA" id="ARBA00004953"/>
    </source>
</evidence>
<dbReference type="InterPro" id="IPR004485">
    <property type="entry name" value="Cobalamin_biosynth_CobD/CbiB"/>
</dbReference>
<dbReference type="EMBL" id="JACEIQ010000001">
    <property type="protein sequence ID" value="MBA4492806.1"/>
    <property type="molecule type" value="Genomic_DNA"/>
</dbReference>
<evidence type="ECO:0000256" key="7">
    <source>
        <dbReference type="ARBA" id="ARBA00022989"/>
    </source>
</evidence>
<proteinExistence type="inferred from homology"/>
<dbReference type="GO" id="GO:0048472">
    <property type="term" value="F:threonine-phosphate decarboxylase activity"/>
    <property type="evidence" value="ECO:0007669"/>
    <property type="project" value="InterPro"/>
</dbReference>
<keyword evidence="5 9" id="KW-0169">Cobalamin biosynthesis</keyword>
<keyword evidence="4 9" id="KW-1003">Cell membrane</keyword>
<evidence type="ECO:0000256" key="1">
    <source>
        <dbReference type="ARBA" id="ARBA00004651"/>
    </source>
</evidence>
<dbReference type="AlphaFoldDB" id="A0A7W1WN17"/>
<comment type="subcellular location">
    <subcellularLocation>
        <location evidence="1 9">Cell membrane</location>
        <topology evidence="1 9">Multi-pass membrane protein</topology>
    </subcellularLocation>
</comment>
<gene>
    <name evidence="9 10" type="primary">cobD</name>
    <name evidence="10" type="ORF">H1191_00575</name>
</gene>
<dbReference type="HAMAP" id="MF_00024">
    <property type="entry name" value="CobD_CbiB"/>
    <property type="match status" value="1"/>
</dbReference>
<comment type="caution">
    <text evidence="10">The sequence shown here is derived from an EMBL/GenBank/DDBJ whole genome shotgun (WGS) entry which is preliminary data.</text>
</comment>
<feature type="transmembrane region" description="Helical" evidence="9">
    <location>
        <begin position="57"/>
        <end position="81"/>
    </location>
</feature>
<dbReference type="GO" id="GO:0015420">
    <property type="term" value="F:ABC-type vitamin B12 transporter activity"/>
    <property type="evidence" value="ECO:0007669"/>
    <property type="project" value="UniProtKB-UniRule"/>
</dbReference>
<protein>
    <recommendedName>
        <fullName evidence="9">Cobalamin biosynthesis protein CobD</fullName>
    </recommendedName>
</protein>
<evidence type="ECO:0000256" key="3">
    <source>
        <dbReference type="ARBA" id="ARBA00006263"/>
    </source>
</evidence>
<organism evidence="10 11">
    <name type="scientific">Paenactinomyces guangxiensis</name>
    <dbReference type="NCBI Taxonomy" id="1490290"/>
    <lineage>
        <taxon>Bacteria</taxon>
        <taxon>Bacillati</taxon>
        <taxon>Bacillota</taxon>
        <taxon>Bacilli</taxon>
        <taxon>Bacillales</taxon>
        <taxon>Thermoactinomycetaceae</taxon>
        <taxon>Paenactinomyces</taxon>
    </lineage>
</organism>
<evidence type="ECO:0000256" key="9">
    <source>
        <dbReference type="HAMAP-Rule" id="MF_00024"/>
    </source>
</evidence>
<keyword evidence="11" id="KW-1185">Reference proteome</keyword>
<evidence type="ECO:0000313" key="11">
    <source>
        <dbReference type="Proteomes" id="UP000535491"/>
    </source>
</evidence>
<keyword evidence="8 9" id="KW-0472">Membrane</keyword>
<comment type="similarity">
    <text evidence="3 9">Belongs to the CobD/CbiB family.</text>
</comment>
<dbReference type="PANTHER" id="PTHR34308">
    <property type="entry name" value="COBALAMIN BIOSYNTHESIS PROTEIN CBIB"/>
    <property type="match status" value="1"/>
</dbReference>
<evidence type="ECO:0000256" key="5">
    <source>
        <dbReference type="ARBA" id="ARBA00022573"/>
    </source>
</evidence>
<keyword evidence="7 9" id="KW-1133">Transmembrane helix</keyword>
<dbReference type="Proteomes" id="UP000535491">
    <property type="component" value="Unassembled WGS sequence"/>
</dbReference>
<accession>A0A7W1WN17</accession>
<keyword evidence="6 9" id="KW-0812">Transmembrane</keyword>
<dbReference type="GO" id="GO:0005886">
    <property type="term" value="C:plasma membrane"/>
    <property type="evidence" value="ECO:0007669"/>
    <property type="project" value="UniProtKB-SubCell"/>
</dbReference>
<dbReference type="Pfam" id="PF03186">
    <property type="entry name" value="CobD_Cbib"/>
    <property type="match status" value="1"/>
</dbReference>
<feature type="transmembrane region" description="Helical" evidence="9">
    <location>
        <begin position="305"/>
        <end position="330"/>
    </location>
</feature>
<sequence>MEVAWIIFAAYLLDLLIGDPRWLPHPVVGIGRCISGFEKGLLSLIRRQRWKNESHPVQIRLLGILFPLLIAGSTYLLVFFITQLVYDWNVWAGRLLEIWIISTTIATKGLAEAGKKIYEKLISGNIRQARAALSMVVGRDTEKLDEEEIVRGGVETVAENIVDAAVSPLFYAALGGAPLAMAYRAINTLDSMVGYRNQKYLHLGWASARLDDLANWIPARLAIIPMLGALVLLQLHPRTAFHIYRRDASLHPSPNSGIPEALMAGGLHIQLGGVNTYQGQPSNRATMGEPVEPKKPSHLLQAIRVLHLTSAIYISILMPVTFLIQVLFAYV</sequence>
<dbReference type="GO" id="GO:0009236">
    <property type="term" value="P:cobalamin biosynthetic process"/>
    <property type="evidence" value="ECO:0007669"/>
    <property type="project" value="UniProtKB-UniRule"/>
</dbReference>
<evidence type="ECO:0000313" key="10">
    <source>
        <dbReference type="EMBL" id="MBA4492806.1"/>
    </source>
</evidence>
<dbReference type="NCBIfam" id="TIGR00380">
    <property type="entry name" value="cobal_cbiB"/>
    <property type="match status" value="1"/>
</dbReference>
<reference evidence="10 11" key="1">
    <citation type="submission" date="2020-07" db="EMBL/GenBank/DDBJ databases">
        <authorList>
            <person name="Feng H."/>
        </authorList>
    </citation>
    <scope>NUCLEOTIDE SEQUENCE [LARGE SCALE GENOMIC DNA]</scope>
    <source>
        <strain evidence="11">s-10</strain>
    </source>
</reference>
<dbReference type="PANTHER" id="PTHR34308:SF1">
    <property type="entry name" value="COBALAMIN BIOSYNTHESIS PROTEIN CBIB"/>
    <property type="match status" value="1"/>
</dbReference>
<evidence type="ECO:0000256" key="4">
    <source>
        <dbReference type="ARBA" id="ARBA00022475"/>
    </source>
</evidence>
<name>A0A7W1WN17_9BACL</name>
<comment type="pathway">
    <text evidence="2 9">Cofactor biosynthesis; adenosylcobalamin biosynthesis.</text>
</comment>
<evidence type="ECO:0000256" key="6">
    <source>
        <dbReference type="ARBA" id="ARBA00022692"/>
    </source>
</evidence>
<comment type="caution">
    <text evidence="9">Lacks conserved residue(s) required for the propagation of feature annotation.</text>
</comment>
<comment type="function">
    <text evidence="9">Converts cobyric acid to cobinamide by the addition of aminopropanol on the F carboxylic group.</text>
</comment>
<dbReference type="UniPathway" id="UPA00148"/>
<evidence type="ECO:0000256" key="8">
    <source>
        <dbReference type="ARBA" id="ARBA00023136"/>
    </source>
</evidence>